<proteinExistence type="predicted"/>
<sequence length="268" mass="29596">MGLRKTIFGRSKVITIYYRGKNRTNLSTQMYSSFNPTGTRLYLTLHNGPDSVAQYSLSTPWDISTAVYLNRSLAINQNGESQPRGHYISPDGTRLFVSGTTSRSVLSYLLSTPWDVSTASYLGFKSFGIITNTIAFTPDGMSFFNHTGSSLTKYLLTTPWDLNTAVSSQSINFSANSFVFTPDGKTIFHPKLVGERSVMKISLKAPYELAGANTSASINLSTVIPAANFYAVNFSLDGLKMFWSSYTSSIYEFDLSKPYDINGKLIIV</sequence>
<keyword evidence="2" id="KW-1185">Reference proteome</keyword>
<reference evidence="1 2" key="1">
    <citation type="submission" date="2016-10" db="EMBL/GenBank/DDBJ databases">
        <title>Draft Genome Sequence of Rhizobacteria Flavobacterium johnsoniae CI04.</title>
        <authorList>
            <person name="Bravo J.I."/>
            <person name="Lozano G.L."/>
            <person name="Handelsman J."/>
        </authorList>
    </citation>
    <scope>NUCLEOTIDE SEQUENCE [LARGE SCALE GENOMIC DNA]</scope>
    <source>
        <strain evidence="1 2">CI04</strain>
    </source>
</reference>
<name>A0A1J7BU36_FLAJO</name>
<dbReference type="Proteomes" id="UP000182826">
    <property type="component" value="Unassembled WGS sequence"/>
</dbReference>
<gene>
    <name evidence="1" type="ORF">BKM63_11380</name>
</gene>
<evidence type="ECO:0000313" key="2">
    <source>
        <dbReference type="Proteomes" id="UP000182826"/>
    </source>
</evidence>
<evidence type="ECO:0000313" key="1">
    <source>
        <dbReference type="EMBL" id="OIV42223.1"/>
    </source>
</evidence>
<dbReference type="EMBL" id="MLFK01000006">
    <property type="protein sequence ID" value="OIV42223.1"/>
    <property type="molecule type" value="Genomic_DNA"/>
</dbReference>
<dbReference type="Gene3D" id="2.130.10.10">
    <property type="entry name" value="YVTN repeat-like/Quinoprotein amine dehydrogenase"/>
    <property type="match status" value="1"/>
</dbReference>
<dbReference type="InterPro" id="IPR015943">
    <property type="entry name" value="WD40/YVTN_repeat-like_dom_sf"/>
</dbReference>
<accession>A0A1J7BU36</accession>
<protein>
    <submittedName>
        <fullName evidence="1">Uncharacterized protein</fullName>
    </submittedName>
</protein>
<dbReference type="AlphaFoldDB" id="A0A1J7BU36"/>
<dbReference type="SUPFAM" id="SSF75011">
    <property type="entry name" value="3-carboxy-cis,cis-mucoante lactonizing enzyme"/>
    <property type="match status" value="1"/>
</dbReference>
<organism evidence="1 2">
    <name type="scientific">Flavobacterium johnsoniae</name>
    <name type="common">Cytophaga johnsonae</name>
    <dbReference type="NCBI Taxonomy" id="986"/>
    <lineage>
        <taxon>Bacteria</taxon>
        <taxon>Pseudomonadati</taxon>
        <taxon>Bacteroidota</taxon>
        <taxon>Flavobacteriia</taxon>
        <taxon>Flavobacteriales</taxon>
        <taxon>Flavobacteriaceae</taxon>
        <taxon>Flavobacterium</taxon>
    </lineage>
</organism>
<comment type="caution">
    <text evidence="1">The sequence shown here is derived from an EMBL/GenBank/DDBJ whole genome shotgun (WGS) entry which is preliminary data.</text>
</comment>